<organism evidence="2">
    <name type="scientific">Pyramimonas obovata</name>
    <dbReference type="NCBI Taxonomy" id="1411642"/>
    <lineage>
        <taxon>Eukaryota</taxon>
        <taxon>Viridiplantae</taxon>
        <taxon>Chlorophyta</taxon>
        <taxon>Pyramimonadophyceae</taxon>
        <taxon>Pyramimonadales</taxon>
        <taxon>Pyramimonadaceae</taxon>
        <taxon>Pyramimonas</taxon>
        <taxon>Pyramimonas incertae sedis</taxon>
    </lineage>
</organism>
<reference evidence="2" key="1">
    <citation type="submission" date="2021-01" db="EMBL/GenBank/DDBJ databases">
        <authorList>
            <person name="Corre E."/>
            <person name="Pelletier E."/>
            <person name="Niang G."/>
            <person name="Scheremetjew M."/>
            <person name="Finn R."/>
            <person name="Kale V."/>
            <person name="Holt S."/>
            <person name="Cochrane G."/>
            <person name="Meng A."/>
            <person name="Brown T."/>
            <person name="Cohen L."/>
        </authorList>
    </citation>
    <scope>NUCLEOTIDE SEQUENCE</scope>
    <source>
        <strain evidence="2">CCMP722</strain>
    </source>
</reference>
<dbReference type="InterPro" id="IPR036047">
    <property type="entry name" value="F-box-like_dom_sf"/>
</dbReference>
<feature type="compositionally biased region" description="Low complexity" evidence="1">
    <location>
        <begin position="427"/>
        <end position="444"/>
    </location>
</feature>
<feature type="compositionally biased region" description="Basic and acidic residues" evidence="1">
    <location>
        <begin position="610"/>
        <end position="622"/>
    </location>
</feature>
<dbReference type="InterPro" id="IPR015915">
    <property type="entry name" value="Kelch-typ_b-propeller"/>
</dbReference>
<sequence length="715" mass="76621">MPANEAQPVSETEGVGPDVCLKDIGADILAQALVNLSAQDVARSACACSALKEAANRPFLWRHFLERDFAGLPGLPSAVPSRATASDLQAKWLQCKDICDLNVVEWEKIGRVDSEQTEGLPPSAREGHAAAVCDSRFVAVMGGFVFSDSLEVHLFDPEAAPGVQWSEPMRPECSYEVHEELVAGQRYGLSATACKGLVDGEMQNLIVVFGGCTAGGYVGEVAKVLVLKWSYDPDSKWPKLQWIDPTPPGGAQPLPRAYHSAAWVGNQLVIYGGICEAETIDELAALDLTTWTWTVHASADIDGDKPAPRFGHSATPYRRWRDDGTTVPTMVVVGGATSGYDLLRSGRELFDVFELEEAEEGRSFRWREVATEGAPASCGRCHSAVAVGSKVVLYGGLLPSRATQSAVVATLDLATWRWELPLLGGAQGAKGKAPAEAPSLAESLPRPPPRPRARFSHVAALCPGGGARPRMLVFGGWHGGDGAMVPGGGMLGDVNLLHLAGASKEGAEPQEVSQSTNPHSNLSLARMLEVLAEVGDSTRQVVTTLSDGNNYAMNVAELQQILVTRPWVVQQMLGTLVAEDTPTRRQGIRRLRRRSSEEGLFSRRRSSTYETDKKKMRSLKEEDSSDDESSSGESESDEEDDDVGDICPSCVIALRERCICQPPDASTAANTADDRVNGHVARQESSGTSDNNGDQRAVGTETGKKTKSSSTIKGC</sequence>
<dbReference type="Pfam" id="PF24681">
    <property type="entry name" value="Kelch_KLHDC2_KLHL20_DRC7"/>
    <property type="match status" value="1"/>
</dbReference>
<dbReference type="Gene3D" id="2.120.10.80">
    <property type="entry name" value="Kelch-type beta propeller"/>
    <property type="match status" value="2"/>
</dbReference>
<dbReference type="PANTHER" id="PTHR23244:SF456">
    <property type="entry name" value="MULTIPLE EPIDERMAL GROWTH FACTOR-LIKE DOMAINS PROTEIN 8"/>
    <property type="match status" value="1"/>
</dbReference>
<accession>A0A7S0R663</accession>
<feature type="compositionally biased region" description="Acidic residues" evidence="1">
    <location>
        <begin position="623"/>
        <end position="644"/>
    </location>
</feature>
<feature type="region of interest" description="Disordered" evidence="1">
    <location>
        <begin position="593"/>
        <end position="644"/>
    </location>
</feature>
<feature type="region of interest" description="Disordered" evidence="1">
    <location>
        <begin position="666"/>
        <end position="715"/>
    </location>
</feature>
<gene>
    <name evidence="2" type="ORF">POBO1169_LOCUS9321</name>
</gene>
<dbReference type="EMBL" id="HBFA01018274">
    <property type="protein sequence ID" value="CAD8668002.1"/>
    <property type="molecule type" value="Transcribed_RNA"/>
</dbReference>
<dbReference type="PANTHER" id="PTHR23244">
    <property type="entry name" value="KELCH REPEAT DOMAIN"/>
    <property type="match status" value="1"/>
</dbReference>
<evidence type="ECO:0000256" key="1">
    <source>
        <dbReference type="SAM" id="MobiDB-lite"/>
    </source>
</evidence>
<protein>
    <recommendedName>
        <fullName evidence="3">F-box domain-containing protein</fullName>
    </recommendedName>
</protein>
<name>A0A7S0R663_9CHLO</name>
<feature type="compositionally biased region" description="Polar residues" evidence="1">
    <location>
        <begin position="683"/>
        <end position="694"/>
    </location>
</feature>
<dbReference type="SUPFAM" id="SSF117281">
    <property type="entry name" value="Kelch motif"/>
    <property type="match status" value="2"/>
</dbReference>
<evidence type="ECO:0000313" key="2">
    <source>
        <dbReference type="EMBL" id="CAD8668002.1"/>
    </source>
</evidence>
<evidence type="ECO:0008006" key="3">
    <source>
        <dbReference type="Google" id="ProtNLM"/>
    </source>
</evidence>
<feature type="region of interest" description="Disordered" evidence="1">
    <location>
        <begin position="427"/>
        <end position="452"/>
    </location>
</feature>
<dbReference type="AlphaFoldDB" id="A0A7S0R663"/>
<proteinExistence type="predicted"/>
<dbReference type="SUPFAM" id="SSF81383">
    <property type="entry name" value="F-box domain"/>
    <property type="match status" value="1"/>
</dbReference>